<gene>
    <name evidence="1" type="ORF">PR048_030705</name>
</gene>
<reference evidence="1 2" key="1">
    <citation type="submission" date="2023-02" db="EMBL/GenBank/DDBJ databases">
        <title>LHISI_Scaffold_Assembly.</title>
        <authorList>
            <person name="Stuart O.P."/>
            <person name="Cleave R."/>
            <person name="Magrath M.J.L."/>
            <person name="Mikheyev A.S."/>
        </authorList>
    </citation>
    <scope>NUCLEOTIDE SEQUENCE [LARGE SCALE GENOMIC DNA]</scope>
    <source>
        <strain evidence="1">Daus_M_001</strain>
        <tissue evidence="1">Leg muscle</tissue>
    </source>
</reference>
<protein>
    <submittedName>
        <fullName evidence="1">Uncharacterized protein</fullName>
    </submittedName>
</protein>
<keyword evidence="2" id="KW-1185">Reference proteome</keyword>
<proteinExistence type="predicted"/>
<name>A0ABQ9G9N8_9NEOP</name>
<sequence length="506" mass="56688">MLFHGRDITEACILHICQYTEESQEAKNMKNKQYRDRTPEFREKISAHAIFQYPAAVPAVFISLLAPCLFEKTFSYSAGQSESSKFNTARPRFVLGHLRSVTSNRESGPEPRVLCSATGREIFSRNYYDAKRRHRAKSPSLRILDIDMVRRMMNIPLQPRYGNSVWTAAYQRVAATGTSSSGVGSQLFFLSVDQPPLHLHGPPGLSTLNSLTSTCGGHLKGVVYADPGPKLQTLEERSNKGFAALRCSLYSDQPLPHMHTRGISRPAAVFTKLNNPIPSCSVNGLSQPARRIVHFTSFFVREYRWHACPYRSEGATCRTGNIMLENVGKINEDYGGGGGGRSRGNLVGTAPRRRGNFEFVTSGRKRRGGRMADGEKETRASKVLTLPWTDYNNEGTVLPSLVLRCDKDLCTARLGWKRDRETNHGHLLSSERYELGAPQLQAIHDKNEHLNEMARRFSSCKGTRPLIGRAKLWKTGFGSDWLLKFMKYSLFLACLPPHGSWSATEV</sequence>
<dbReference type="EMBL" id="JARBHB010000014">
    <property type="protein sequence ID" value="KAJ8869137.1"/>
    <property type="molecule type" value="Genomic_DNA"/>
</dbReference>
<organism evidence="1 2">
    <name type="scientific">Dryococelus australis</name>
    <dbReference type="NCBI Taxonomy" id="614101"/>
    <lineage>
        <taxon>Eukaryota</taxon>
        <taxon>Metazoa</taxon>
        <taxon>Ecdysozoa</taxon>
        <taxon>Arthropoda</taxon>
        <taxon>Hexapoda</taxon>
        <taxon>Insecta</taxon>
        <taxon>Pterygota</taxon>
        <taxon>Neoptera</taxon>
        <taxon>Polyneoptera</taxon>
        <taxon>Phasmatodea</taxon>
        <taxon>Verophasmatodea</taxon>
        <taxon>Anareolatae</taxon>
        <taxon>Phasmatidae</taxon>
        <taxon>Eurycanthinae</taxon>
        <taxon>Dryococelus</taxon>
    </lineage>
</organism>
<evidence type="ECO:0000313" key="1">
    <source>
        <dbReference type="EMBL" id="KAJ8869137.1"/>
    </source>
</evidence>
<accession>A0ABQ9G9N8</accession>
<comment type="caution">
    <text evidence="1">The sequence shown here is derived from an EMBL/GenBank/DDBJ whole genome shotgun (WGS) entry which is preliminary data.</text>
</comment>
<dbReference type="Proteomes" id="UP001159363">
    <property type="component" value="Chromosome 13"/>
</dbReference>
<evidence type="ECO:0000313" key="2">
    <source>
        <dbReference type="Proteomes" id="UP001159363"/>
    </source>
</evidence>